<proteinExistence type="predicted"/>
<dbReference type="Gramene" id="OE9A083128T1">
    <property type="protein sequence ID" value="OE9A083128C1"/>
    <property type="gene ID" value="OE9A083128"/>
</dbReference>
<accession>A0A8S0PIH4</accession>
<evidence type="ECO:0000313" key="2">
    <source>
        <dbReference type="EMBL" id="CAA2952051.1"/>
    </source>
</evidence>
<dbReference type="AlphaFoldDB" id="A0A8S0PIH4"/>
<feature type="compositionally biased region" description="Basic and acidic residues" evidence="1">
    <location>
        <begin position="171"/>
        <end position="194"/>
    </location>
</feature>
<evidence type="ECO:0000256" key="1">
    <source>
        <dbReference type="SAM" id="MobiDB-lite"/>
    </source>
</evidence>
<protein>
    <submittedName>
        <fullName evidence="2">Uncharacterized protein</fullName>
    </submittedName>
</protein>
<name>A0A8S0PIH4_OLEEU</name>
<evidence type="ECO:0000313" key="3">
    <source>
        <dbReference type="Proteomes" id="UP000594638"/>
    </source>
</evidence>
<dbReference type="OrthoDB" id="928333at2759"/>
<sequence length="194" mass="22000">MESMINYVHEKLKKLGAERLMDNAPVKLKGIGAVTGLMTNFQEKIKKTGADSMMQTKLKEMGAVSVSLMENLLEKLNKTTDQYEVVNYLQKKFRWESKNMTDKAKLKGIGAVTGLMTNFQEKIKKTGADSMMQMKLKGMEAVPVSQMKDVQEKVNKTTDQSEVVNHLKNKFSSEGDSRQDDESPRKEEHQDFQA</sequence>
<comment type="caution">
    <text evidence="2">The sequence shown here is derived from an EMBL/GenBank/DDBJ whole genome shotgun (WGS) entry which is preliminary data.</text>
</comment>
<dbReference type="Proteomes" id="UP000594638">
    <property type="component" value="Unassembled WGS sequence"/>
</dbReference>
<reference evidence="2 3" key="1">
    <citation type="submission" date="2019-12" db="EMBL/GenBank/DDBJ databases">
        <authorList>
            <person name="Alioto T."/>
            <person name="Alioto T."/>
            <person name="Gomez Garrido J."/>
        </authorList>
    </citation>
    <scope>NUCLEOTIDE SEQUENCE [LARGE SCALE GENOMIC DNA]</scope>
</reference>
<dbReference type="EMBL" id="CACTIH010000080">
    <property type="protein sequence ID" value="CAA2952051.1"/>
    <property type="molecule type" value="Genomic_DNA"/>
</dbReference>
<gene>
    <name evidence="2" type="ORF">OLEA9_A083128</name>
</gene>
<feature type="region of interest" description="Disordered" evidence="1">
    <location>
        <begin position="147"/>
        <end position="194"/>
    </location>
</feature>
<keyword evidence="3" id="KW-1185">Reference proteome</keyword>
<organism evidence="2 3">
    <name type="scientific">Olea europaea subsp. europaea</name>
    <dbReference type="NCBI Taxonomy" id="158383"/>
    <lineage>
        <taxon>Eukaryota</taxon>
        <taxon>Viridiplantae</taxon>
        <taxon>Streptophyta</taxon>
        <taxon>Embryophyta</taxon>
        <taxon>Tracheophyta</taxon>
        <taxon>Spermatophyta</taxon>
        <taxon>Magnoliopsida</taxon>
        <taxon>eudicotyledons</taxon>
        <taxon>Gunneridae</taxon>
        <taxon>Pentapetalae</taxon>
        <taxon>asterids</taxon>
        <taxon>lamiids</taxon>
        <taxon>Lamiales</taxon>
        <taxon>Oleaceae</taxon>
        <taxon>Oleeae</taxon>
        <taxon>Olea</taxon>
    </lineage>
</organism>